<accession>A0A2N9HP67</accession>
<dbReference type="SUPFAM" id="SSF52540">
    <property type="entry name" value="P-loop containing nucleoside triphosphate hydrolases"/>
    <property type="match status" value="1"/>
</dbReference>
<name>A0A2N9HP67_FAGSY</name>
<organism evidence="23">
    <name type="scientific">Fagus sylvatica</name>
    <name type="common">Beechnut</name>
    <dbReference type="NCBI Taxonomy" id="28930"/>
    <lineage>
        <taxon>Eukaryota</taxon>
        <taxon>Viridiplantae</taxon>
        <taxon>Streptophyta</taxon>
        <taxon>Embryophyta</taxon>
        <taxon>Tracheophyta</taxon>
        <taxon>Spermatophyta</taxon>
        <taxon>Magnoliopsida</taxon>
        <taxon>eudicotyledons</taxon>
        <taxon>Gunneridae</taxon>
        <taxon>Pentapetalae</taxon>
        <taxon>rosids</taxon>
        <taxon>fabids</taxon>
        <taxon>Fagales</taxon>
        <taxon>Fagaceae</taxon>
        <taxon>Fagus</taxon>
    </lineage>
</organism>
<dbReference type="GO" id="GO:0016787">
    <property type="term" value="F:hydrolase activity"/>
    <property type="evidence" value="ECO:0007669"/>
    <property type="project" value="UniProtKB-KW"/>
</dbReference>
<keyword evidence="13" id="KW-0460">Magnesium</keyword>
<dbReference type="PROSITE" id="PS51131">
    <property type="entry name" value="ZN_HOOK"/>
    <property type="match status" value="1"/>
</dbReference>
<reference evidence="23" key="1">
    <citation type="submission" date="2018-02" db="EMBL/GenBank/DDBJ databases">
        <authorList>
            <person name="Cohen D.B."/>
            <person name="Kent A.D."/>
        </authorList>
    </citation>
    <scope>NUCLEOTIDE SEQUENCE</scope>
</reference>
<dbReference type="GO" id="GO:0070192">
    <property type="term" value="P:chromosome organization involved in meiotic cell cycle"/>
    <property type="evidence" value="ECO:0007669"/>
    <property type="project" value="TreeGrafter"/>
</dbReference>
<evidence type="ECO:0000256" key="13">
    <source>
        <dbReference type="ARBA" id="ARBA00022842"/>
    </source>
</evidence>
<keyword evidence="7 19" id="KW-0479">Metal-binding</keyword>
<evidence type="ECO:0000256" key="5">
    <source>
        <dbReference type="ARBA" id="ARBA00017893"/>
    </source>
</evidence>
<dbReference type="EMBL" id="OIVN01003813">
    <property type="protein sequence ID" value="SPD13755.1"/>
    <property type="molecule type" value="Genomic_DNA"/>
</dbReference>
<dbReference type="FunFam" id="3.40.50.300:FF:000593">
    <property type="entry name" value="DNA repair protein RAD50"/>
    <property type="match status" value="1"/>
</dbReference>
<dbReference type="GO" id="GO:0043047">
    <property type="term" value="F:single-stranded telomeric DNA binding"/>
    <property type="evidence" value="ECO:0007669"/>
    <property type="project" value="TreeGrafter"/>
</dbReference>
<gene>
    <name evidence="23" type="ORF">FSB_LOCUS41637</name>
</gene>
<keyword evidence="9" id="KW-0227">DNA damage</keyword>
<keyword evidence="15" id="KW-0234">DNA repair</keyword>
<feature type="transmembrane region" description="Helical" evidence="21">
    <location>
        <begin position="743"/>
        <end position="764"/>
    </location>
</feature>
<evidence type="ECO:0000256" key="2">
    <source>
        <dbReference type="ARBA" id="ARBA00004123"/>
    </source>
</evidence>
<feature type="coiled-coil region" evidence="20">
    <location>
        <begin position="345"/>
        <end position="443"/>
    </location>
</feature>
<dbReference type="GO" id="GO:0030870">
    <property type="term" value="C:Mre11 complex"/>
    <property type="evidence" value="ECO:0007669"/>
    <property type="project" value="TreeGrafter"/>
</dbReference>
<dbReference type="PANTHER" id="PTHR18867">
    <property type="entry name" value="RAD50"/>
    <property type="match status" value="1"/>
</dbReference>
<evidence type="ECO:0000256" key="14">
    <source>
        <dbReference type="ARBA" id="ARBA00023054"/>
    </source>
</evidence>
<keyword evidence="12" id="KW-0067">ATP-binding</keyword>
<keyword evidence="14 20" id="KW-0175">Coiled coil</keyword>
<evidence type="ECO:0000256" key="18">
    <source>
        <dbReference type="ARBA" id="ARBA00049360"/>
    </source>
</evidence>
<dbReference type="Pfam" id="PF04423">
    <property type="entry name" value="Rad50_zn_hook"/>
    <property type="match status" value="1"/>
</dbReference>
<keyword evidence="17" id="KW-0469">Meiosis</keyword>
<evidence type="ECO:0000256" key="11">
    <source>
        <dbReference type="ARBA" id="ARBA00022833"/>
    </source>
</evidence>
<dbReference type="GO" id="GO:0006302">
    <property type="term" value="P:double-strand break repair"/>
    <property type="evidence" value="ECO:0007669"/>
    <property type="project" value="TreeGrafter"/>
</dbReference>
<comment type="cofactor">
    <cofactor evidence="1">
        <name>Zn(2+)</name>
        <dbReference type="ChEBI" id="CHEBI:29105"/>
    </cofactor>
</comment>
<feature type="domain" description="Zinc-hook" evidence="22">
    <location>
        <begin position="42"/>
        <end position="141"/>
    </location>
</feature>
<dbReference type="GO" id="GO:0007004">
    <property type="term" value="P:telomere maintenance via telomerase"/>
    <property type="evidence" value="ECO:0007669"/>
    <property type="project" value="TreeGrafter"/>
</dbReference>
<evidence type="ECO:0000256" key="9">
    <source>
        <dbReference type="ARBA" id="ARBA00022763"/>
    </source>
</evidence>
<keyword evidence="10" id="KW-0378">Hydrolase</keyword>
<dbReference type="GO" id="GO:0000722">
    <property type="term" value="P:telomere maintenance via recombination"/>
    <property type="evidence" value="ECO:0007669"/>
    <property type="project" value="TreeGrafter"/>
</dbReference>
<evidence type="ECO:0000256" key="10">
    <source>
        <dbReference type="ARBA" id="ARBA00022801"/>
    </source>
</evidence>
<comment type="similarity">
    <text evidence="4">Belongs to the SMC family. RAD50 subfamily.</text>
</comment>
<keyword evidence="21" id="KW-0472">Membrane</keyword>
<keyword evidence="16" id="KW-0539">Nucleus</keyword>
<evidence type="ECO:0000256" key="4">
    <source>
        <dbReference type="ARBA" id="ARBA00009439"/>
    </source>
</evidence>
<dbReference type="PANTHER" id="PTHR18867:SF12">
    <property type="entry name" value="DNA REPAIR PROTEIN RAD50"/>
    <property type="match status" value="1"/>
</dbReference>
<evidence type="ECO:0000256" key="19">
    <source>
        <dbReference type="PROSITE-ProRule" id="PRU00471"/>
    </source>
</evidence>
<protein>
    <recommendedName>
        <fullName evidence="5">DNA repair protein RAD50</fullName>
    </recommendedName>
</protein>
<dbReference type="Gene3D" id="3.40.50.300">
    <property type="entry name" value="P-loop containing nucleotide triphosphate hydrolases"/>
    <property type="match status" value="1"/>
</dbReference>
<dbReference type="GO" id="GO:0003691">
    <property type="term" value="F:double-stranded telomeric DNA binding"/>
    <property type="evidence" value="ECO:0007669"/>
    <property type="project" value="TreeGrafter"/>
</dbReference>
<keyword evidence="21" id="KW-1133">Transmembrane helix</keyword>
<dbReference type="GO" id="GO:0051880">
    <property type="term" value="F:G-quadruplex DNA binding"/>
    <property type="evidence" value="ECO:0007669"/>
    <property type="project" value="TreeGrafter"/>
</dbReference>
<keyword evidence="8" id="KW-0547">Nucleotide-binding</keyword>
<evidence type="ECO:0000256" key="17">
    <source>
        <dbReference type="ARBA" id="ARBA00023254"/>
    </source>
</evidence>
<dbReference type="InterPro" id="IPR027417">
    <property type="entry name" value="P-loop_NTPase"/>
</dbReference>
<feature type="binding site" evidence="19">
    <location>
        <position position="92"/>
    </location>
    <ligand>
        <name>Zn(2+)</name>
        <dbReference type="ChEBI" id="CHEBI:29105"/>
    </ligand>
</feature>
<evidence type="ECO:0000313" key="23">
    <source>
        <dbReference type="EMBL" id="SPD13755.1"/>
    </source>
</evidence>
<dbReference type="GO" id="GO:0046872">
    <property type="term" value="F:metal ion binding"/>
    <property type="evidence" value="ECO:0007669"/>
    <property type="project" value="UniProtKB-UniRule"/>
</dbReference>
<comment type="catalytic activity">
    <reaction evidence="18">
        <text>ATP + H2O = ADP + phosphate + H(+)</text>
        <dbReference type="Rhea" id="RHEA:13065"/>
        <dbReference type="ChEBI" id="CHEBI:15377"/>
        <dbReference type="ChEBI" id="CHEBI:15378"/>
        <dbReference type="ChEBI" id="CHEBI:30616"/>
        <dbReference type="ChEBI" id="CHEBI:43474"/>
        <dbReference type="ChEBI" id="CHEBI:456216"/>
    </reaction>
</comment>
<dbReference type="Pfam" id="PF13558">
    <property type="entry name" value="SbcC_Walker_B"/>
    <property type="match status" value="1"/>
</dbReference>
<dbReference type="GO" id="GO:0005524">
    <property type="term" value="F:ATP binding"/>
    <property type="evidence" value="ECO:0007669"/>
    <property type="project" value="UniProtKB-KW"/>
</dbReference>
<dbReference type="GO" id="GO:0000794">
    <property type="term" value="C:condensed nuclear chromosome"/>
    <property type="evidence" value="ECO:0007669"/>
    <property type="project" value="TreeGrafter"/>
</dbReference>
<evidence type="ECO:0000256" key="15">
    <source>
        <dbReference type="ARBA" id="ARBA00023204"/>
    </source>
</evidence>
<evidence type="ECO:0000256" key="12">
    <source>
        <dbReference type="ARBA" id="ARBA00022840"/>
    </source>
</evidence>
<proteinExistence type="inferred from homology"/>
<evidence type="ECO:0000259" key="22">
    <source>
        <dbReference type="PROSITE" id="PS51131"/>
    </source>
</evidence>
<evidence type="ECO:0000256" key="20">
    <source>
        <dbReference type="SAM" id="Coils"/>
    </source>
</evidence>
<comment type="subcellular location">
    <subcellularLocation>
        <location evidence="3">Chromosome</location>
    </subcellularLocation>
    <subcellularLocation>
        <location evidence="2">Nucleus</location>
    </subcellularLocation>
</comment>
<keyword evidence="21" id="KW-0812">Transmembrane</keyword>
<dbReference type="AlphaFoldDB" id="A0A2N9HP67"/>
<evidence type="ECO:0000256" key="3">
    <source>
        <dbReference type="ARBA" id="ARBA00004286"/>
    </source>
</evidence>
<sequence length="767" mass="87853">MLVSIPVSECSDTERYHTCLIFQITSRKRFIESKLQSLDRQSLSIDSYLKVLETTKEKRDVQKSKYNIADGMRQMFDPFERVARAHHVCPCCERPFSAEEEDEFVKKQRVKAASSAEHMKVLAVDSSNADSHFQQLDKLRMVYEEYVKIGKETIPNAEKDLHELTQELDLKSQALDDVIIDSGLKINLGKSELVLVANVLNVIELANLVGCKVSRLPMKYLCLPLGSTFKAKAIWDSVVIGVLAQVKADKDSIEALVQPVETADRFFQEIQTWQKQVDDLEEKLDVGGQGVKTMEEIQSELNTLQSTKDGLHNELEKLRDEQRYMEMDLSNIRIRYYDLKKGDRLKELQEKKSVLESQLQSCDIRKQEISDELNKSKDLMRNQDQLRRNIEDNLNYREKKAEVDELAREIESLEEGILKIGGVSTFEAELGKLAQERERLLSEVNRCHGTMSVYQSNISKNKIDLKQAQYKDIDKRYFDQLIQLKTTEMANKDLDRYYNALDKALMRFHTMKMEEINKIIRELWQQTYRGQDIDYVSIHSDSEGAGTRSYSYKVVMQTGDAELEMRGRCSAGQKVLASLIIRLALAETFCLNCGILALDEPTTNLDGPNAESLAAAAALLRIMEDRKGQENFQLIVITHDERFAQLIGQRQHAERYYRVAKDDQCSCIFQVLYRMDTIPEFSVVSDGVIMISIIIFEEDAEEIPRKPLSTMVNYRFDGSKGEEDGFEVVQEIHTPLNFAEVKLFFLLLVVVVVVVGGFVCVCGGEED</sequence>
<feature type="coiled-coil region" evidence="20">
    <location>
        <begin position="263"/>
        <end position="321"/>
    </location>
</feature>
<evidence type="ECO:0000256" key="6">
    <source>
        <dbReference type="ARBA" id="ARBA00022454"/>
    </source>
</evidence>
<evidence type="ECO:0000256" key="16">
    <source>
        <dbReference type="ARBA" id="ARBA00023242"/>
    </source>
</evidence>
<feature type="binding site" evidence="19">
    <location>
        <position position="89"/>
    </location>
    <ligand>
        <name>Zn(2+)</name>
        <dbReference type="ChEBI" id="CHEBI:29105"/>
    </ligand>
</feature>
<evidence type="ECO:0000256" key="21">
    <source>
        <dbReference type="SAM" id="Phobius"/>
    </source>
</evidence>
<keyword evidence="6" id="KW-0158">Chromosome</keyword>
<evidence type="ECO:0000256" key="1">
    <source>
        <dbReference type="ARBA" id="ARBA00001947"/>
    </source>
</evidence>
<keyword evidence="11 19" id="KW-0862">Zinc</keyword>
<evidence type="ECO:0000256" key="7">
    <source>
        <dbReference type="ARBA" id="ARBA00022723"/>
    </source>
</evidence>
<dbReference type="InterPro" id="IPR013134">
    <property type="entry name" value="Zn_hook_RAD50"/>
</dbReference>
<evidence type="ECO:0000256" key="8">
    <source>
        <dbReference type="ARBA" id="ARBA00022741"/>
    </source>
</evidence>